<organism evidence="4">
    <name type="scientific">Pyricularia oryzae (strain Y34)</name>
    <name type="common">Rice blast fungus</name>
    <name type="synonym">Magnaporthe oryzae</name>
    <dbReference type="NCBI Taxonomy" id="1143189"/>
    <lineage>
        <taxon>Eukaryota</taxon>
        <taxon>Fungi</taxon>
        <taxon>Dikarya</taxon>
        <taxon>Ascomycota</taxon>
        <taxon>Pezizomycotina</taxon>
        <taxon>Sordariomycetes</taxon>
        <taxon>Sordariomycetidae</taxon>
        <taxon>Magnaporthales</taxon>
        <taxon>Pyriculariaceae</taxon>
        <taxon>Pyricularia</taxon>
    </lineage>
</organism>
<dbReference type="PRINTS" id="PR00081">
    <property type="entry name" value="GDHRDH"/>
</dbReference>
<dbReference type="SUPFAM" id="SSF51735">
    <property type="entry name" value="NAD(P)-binding Rossmann-fold domains"/>
    <property type="match status" value="1"/>
</dbReference>
<dbReference type="PANTHER" id="PTHR43544:SF7">
    <property type="entry name" value="NADB-LER2"/>
    <property type="match status" value="1"/>
</dbReference>
<protein>
    <submittedName>
        <fullName evidence="4">Aflatoxin biosynthesis ketoreductase nor-1</fullName>
    </submittedName>
</protein>
<dbReference type="Pfam" id="PF00106">
    <property type="entry name" value="adh_short"/>
    <property type="match status" value="1"/>
</dbReference>
<gene>
    <name evidence="4" type="ORF">OOU_Y34scaffold00783g8</name>
</gene>
<dbReference type="Proteomes" id="UP000011086">
    <property type="component" value="Unassembled WGS sequence"/>
</dbReference>
<proteinExistence type="inferred from homology"/>
<accession>A0AA97NPX4</accession>
<dbReference type="AlphaFoldDB" id="A0AA97NPX4"/>
<comment type="similarity">
    <text evidence="1">Belongs to the short-chain dehydrogenases/reductases (SDR) family.</text>
</comment>
<name>A0AA97NPX4_PYRO3</name>
<dbReference type="GO" id="GO:0005737">
    <property type="term" value="C:cytoplasm"/>
    <property type="evidence" value="ECO:0007669"/>
    <property type="project" value="TreeGrafter"/>
</dbReference>
<evidence type="ECO:0000256" key="2">
    <source>
        <dbReference type="ARBA" id="ARBA00022857"/>
    </source>
</evidence>
<dbReference type="InterPro" id="IPR051468">
    <property type="entry name" value="Fungal_SecMetab_SDRs"/>
</dbReference>
<dbReference type="InterPro" id="IPR036291">
    <property type="entry name" value="NAD(P)-bd_dom_sf"/>
</dbReference>
<sequence length="304" mass="32695">MSKSTTVLITGIGLGMAKAYLSRPNHIVICSVRSAKTDVTDLEAASKASGSKLLLVYIESTSKTDPAKAVEDVQAAGVDHLDVLIANAGGMPEGNKPLLELGPDELCWSVQVNAAAPLLVLQAFKPLLQKADAPRFAVISSTSGSIEHMKNIHSFIFPGYGAAKATLNWLTMGVHLSQEWLTTLVIHPGLVQSEPGNWVAKQIGMAEAPTTIEQAAEGVIKALTNATPVNFLLATECMQENILGIKRSRRQTKLQMCCPLKKGLAQWFSLPNYHMVLISEQYKGLPNLGRLVKIAMINGGSDWL</sequence>
<dbReference type="InterPro" id="IPR002347">
    <property type="entry name" value="SDR_fam"/>
</dbReference>
<evidence type="ECO:0000256" key="1">
    <source>
        <dbReference type="ARBA" id="ARBA00006484"/>
    </source>
</evidence>
<dbReference type="Gene3D" id="3.40.50.720">
    <property type="entry name" value="NAD(P)-binding Rossmann-like Domain"/>
    <property type="match status" value="1"/>
</dbReference>
<evidence type="ECO:0000256" key="3">
    <source>
        <dbReference type="ARBA" id="ARBA00023002"/>
    </source>
</evidence>
<keyword evidence="2" id="KW-0521">NADP</keyword>
<dbReference type="EMBL" id="JH793005">
    <property type="protein sequence ID" value="ELQ34220.1"/>
    <property type="molecule type" value="Genomic_DNA"/>
</dbReference>
<evidence type="ECO:0000313" key="4">
    <source>
        <dbReference type="EMBL" id="ELQ34220.1"/>
    </source>
</evidence>
<keyword evidence="3" id="KW-0560">Oxidoreductase</keyword>
<reference evidence="4" key="1">
    <citation type="journal article" date="2012" name="PLoS Genet.">
        <title>Comparative analysis of the genomes of two field isolates of the rice blast fungus Magnaporthe oryzae.</title>
        <authorList>
            <person name="Xue M."/>
            <person name="Yang J."/>
            <person name="Li Z."/>
            <person name="Hu S."/>
            <person name="Yao N."/>
            <person name="Dean R.A."/>
            <person name="Zhao W."/>
            <person name="Shen M."/>
            <person name="Zhang H."/>
            <person name="Li C."/>
            <person name="Liu L."/>
            <person name="Cao L."/>
            <person name="Xu X."/>
            <person name="Xing Y."/>
            <person name="Hsiang T."/>
            <person name="Zhang Z."/>
            <person name="Xu J.R."/>
            <person name="Peng Y.L."/>
        </authorList>
    </citation>
    <scope>NUCLEOTIDE SEQUENCE</scope>
    <source>
        <strain evidence="4">Y34</strain>
    </source>
</reference>
<dbReference type="GO" id="GO:0016491">
    <property type="term" value="F:oxidoreductase activity"/>
    <property type="evidence" value="ECO:0007669"/>
    <property type="project" value="UniProtKB-KW"/>
</dbReference>
<dbReference type="PANTHER" id="PTHR43544">
    <property type="entry name" value="SHORT-CHAIN DEHYDROGENASE/REDUCTASE"/>
    <property type="match status" value="1"/>
</dbReference>